<comment type="caution">
    <text evidence="2">The sequence shown here is derived from an EMBL/GenBank/DDBJ whole genome shotgun (WGS) entry which is preliminary data.</text>
</comment>
<keyword evidence="1" id="KW-0472">Membrane</keyword>
<accession>A0ABT1KSE4</accession>
<protein>
    <recommendedName>
        <fullName evidence="4">DoxX family protein</fullName>
    </recommendedName>
</protein>
<evidence type="ECO:0000313" key="3">
    <source>
        <dbReference type="Proteomes" id="UP001204524"/>
    </source>
</evidence>
<dbReference type="EMBL" id="JANARS010000001">
    <property type="protein sequence ID" value="MCP3420309.1"/>
    <property type="molecule type" value="Genomic_DNA"/>
</dbReference>
<evidence type="ECO:0008006" key="4">
    <source>
        <dbReference type="Google" id="ProtNLM"/>
    </source>
</evidence>
<proteinExistence type="predicted"/>
<feature type="transmembrane region" description="Helical" evidence="1">
    <location>
        <begin position="121"/>
        <end position="142"/>
    </location>
</feature>
<evidence type="ECO:0000256" key="1">
    <source>
        <dbReference type="SAM" id="Phobius"/>
    </source>
</evidence>
<keyword evidence="1" id="KW-0812">Transmembrane</keyword>
<feature type="transmembrane region" description="Helical" evidence="1">
    <location>
        <begin position="32"/>
        <end position="52"/>
    </location>
</feature>
<dbReference type="Proteomes" id="UP001204524">
    <property type="component" value="Unassembled WGS sequence"/>
</dbReference>
<keyword evidence="1" id="KW-1133">Transmembrane helix</keyword>
<dbReference type="RefSeq" id="WP_254179553.1">
    <property type="nucleotide sequence ID" value="NZ_JANARS010000001.1"/>
</dbReference>
<evidence type="ECO:0000313" key="2">
    <source>
        <dbReference type="EMBL" id="MCP3420309.1"/>
    </source>
</evidence>
<organism evidence="2 3">
    <name type="scientific">Nocardioides pinisoli</name>
    <dbReference type="NCBI Taxonomy" id="2950279"/>
    <lineage>
        <taxon>Bacteria</taxon>
        <taxon>Bacillati</taxon>
        <taxon>Actinomycetota</taxon>
        <taxon>Actinomycetes</taxon>
        <taxon>Propionibacteriales</taxon>
        <taxon>Nocardioidaceae</taxon>
        <taxon>Nocardioides</taxon>
    </lineage>
</organism>
<feature type="transmembrane region" description="Helical" evidence="1">
    <location>
        <begin position="73"/>
        <end position="101"/>
    </location>
</feature>
<sequence>MERIMWLVLGGVAFVAALRAGRSRRARLVGRWAIGILFIAFGAAVNAIYLVWQPDYYTDFADPSPFAFVRDTWASLVVPHVELLIALLVVAEAAAGALVLSGGRLTQIGLGALIGFHVGQLAFGGVLWIWAPLMIVTLGLLLRAERRAATTSTRTPSATPAPA</sequence>
<gene>
    <name evidence="2" type="ORF">NCI01_00730</name>
</gene>
<keyword evidence="3" id="KW-1185">Reference proteome</keyword>
<name>A0ABT1KSE4_9ACTN</name>
<reference evidence="2 3" key="1">
    <citation type="submission" date="2022-06" db="EMBL/GenBank/DDBJ databases">
        <authorList>
            <person name="So Y."/>
        </authorList>
    </citation>
    <scope>NUCLEOTIDE SEQUENCE [LARGE SCALE GENOMIC DNA]</scope>
    <source>
        <strain evidence="2 3">STR3</strain>
    </source>
</reference>